<gene>
    <name evidence="2" type="ORF">RGD00_08795</name>
</gene>
<evidence type="ECO:0000313" key="3">
    <source>
        <dbReference type="Proteomes" id="UP001247754"/>
    </source>
</evidence>
<accession>A0ABU1F758</accession>
<name>A0ABU1F758_9RHOB</name>
<sequence length="93" mass="9644">MIPPIPPDRPPPQPDRDATLRARAQEMEALFLAEMLGHAGLGATSGDFGGGVGEEQFASFLRAEQARAITAKGGIGLAESLFKALAARGRDAG</sequence>
<reference evidence="2 3" key="1">
    <citation type="submission" date="2023-09" db="EMBL/GenBank/DDBJ databases">
        <title>Xinfangfangia sedmenti sp. nov., isolated the sedment.</title>
        <authorList>
            <person name="Xu L."/>
        </authorList>
    </citation>
    <scope>NUCLEOTIDE SEQUENCE [LARGE SCALE GENOMIC DNA]</scope>
    <source>
        <strain evidence="2 3">LG-4</strain>
    </source>
</reference>
<feature type="domain" description="Flagellar protein FlgJ N-terminal" evidence="1">
    <location>
        <begin position="44"/>
        <end position="83"/>
    </location>
</feature>
<dbReference type="Pfam" id="PF10135">
    <property type="entry name" value="Rod-binding"/>
    <property type="match status" value="1"/>
</dbReference>
<dbReference type="RefSeq" id="WP_310456937.1">
    <property type="nucleotide sequence ID" value="NZ_JAVKPH010000007.1"/>
</dbReference>
<dbReference type="EMBL" id="JAVKPH010000007">
    <property type="protein sequence ID" value="MDR5652699.1"/>
    <property type="molecule type" value="Genomic_DNA"/>
</dbReference>
<protein>
    <submittedName>
        <fullName evidence="2">Rod-binding protein</fullName>
    </submittedName>
</protein>
<comment type="caution">
    <text evidence="2">The sequence shown here is derived from an EMBL/GenBank/DDBJ whole genome shotgun (WGS) entry which is preliminary data.</text>
</comment>
<dbReference type="InterPro" id="IPR019301">
    <property type="entry name" value="Flagellar_prot_FlgJ_N"/>
</dbReference>
<evidence type="ECO:0000313" key="2">
    <source>
        <dbReference type="EMBL" id="MDR5652699.1"/>
    </source>
</evidence>
<organism evidence="2 3">
    <name type="scientific">Ruixingdingia sedimenti</name>
    <dbReference type="NCBI Taxonomy" id="3073604"/>
    <lineage>
        <taxon>Bacteria</taxon>
        <taxon>Pseudomonadati</taxon>
        <taxon>Pseudomonadota</taxon>
        <taxon>Alphaproteobacteria</taxon>
        <taxon>Rhodobacterales</taxon>
        <taxon>Paracoccaceae</taxon>
        <taxon>Ruixingdingia</taxon>
    </lineage>
</organism>
<proteinExistence type="predicted"/>
<keyword evidence="3" id="KW-1185">Reference proteome</keyword>
<dbReference type="Proteomes" id="UP001247754">
    <property type="component" value="Unassembled WGS sequence"/>
</dbReference>
<evidence type="ECO:0000259" key="1">
    <source>
        <dbReference type="Pfam" id="PF10135"/>
    </source>
</evidence>